<feature type="transmembrane region" description="Helical" evidence="2">
    <location>
        <begin position="144"/>
        <end position="163"/>
    </location>
</feature>
<dbReference type="AlphaFoldDB" id="A0A1L7WP80"/>
<feature type="compositionally biased region" description="Low complexity" evidence="1">
    <location>
        <begin position="9"/>
        <end position="18"/>
    </location>
</feature>
<proteinExistence type="predicted"/>
<name>A0A1L7WP80_9HELO</name>
<feature type="region of interest" description="Disordered" evidence="1">
    <location>
        <begin position="1"/>
        <end position="30"/>
    </location>
</feature>
<evidence type="ECO:0000256" key="2">
    <source>
        <dbReference type="SAM" id="Phobius"/>
    </source>
</evidence>
<organism evidence="3 4">
    <name type="scientific">Phialocephala subalpina</name>
    <dbReference type="NCBI Taxonomy" id="576137"/>
    <lineage>
        <taxon>Eukaryota</taxon>
        <taxon>Fungi</taxon>
        <taxon>Dikarya</taxon>
        <taxon>Ascomycota</taxon>
        <taxon>Pezizomycotina</taxon>
        <taxon>Leotiomycetes</taxon>
        <taxon>Helotiales</taxon>
        <taxon>Mollisiaceae</taxon>
        <taxon>Phialocephala</taxon>
        <taxon>Phialocephala fortinii species complex</taxon>
    </lineage>
</organism>
<keyword evidence="2" id="KW-0472">Membrane</keyword>
<feature type="transmembrane region" description="Helical" evidence="2">
    <location>
        <begin position="382"/>
        <end position="402"/>
    </location>
</feature>
<gene>
    <name evidence="3" type="ORF">PAC_04461</name>
</gene>
<protein>
    <submittedName>
        <fullName evidence="3">Uncharacterized protein</fullName>
    </submittedName>
</protein>
<reference evidence="3 4" key="1">
    <citation type="submission" date="2016-03" db="EMBL/GenBank/DDBJ databases">
        <authorList>
            <person name="Ploux O."/>
        </authorList>
    </citation>
    <scope>NUCLEOTIDE SEQUENCE [LARGE SCALE GENOMIC DNA]</scope>
    <source>
        <strain evidence="3 4">UAMH 11012</strain>
    </source>
</reference>
<evidence type="ECO:0000313" key="3">
    <source>
        <dbReference type="EMBL" id="CZR54577.1"/>
    </source>
</evidence>
<evidence type="ECO:0000256" key="1">
    <source>
        <dbReference type="SAM" id="MobiDB-lite"/>
    </source>
</evidence>
<feature type="transmembrane region" description="Helical" evidence="2">
    <location>
        <begin position="447"/>
        <end position="465"/>
    </location>
</feature>
<keyword evidence="2" id="KW-1133">Transmembrane helix</keyword>
<evidence type="ECO:0000313" key="4">
    <source>
        <dbReference type="Proteomes" id="UP000184330"/>
    </source>
</evidence>
<accession>A0A1L7WP80</accession>
<keyword evidence="2" id="KW-0812">Transmembrane</keyword>
<feature type="transmembrane region" description="Helical" evidence="2">
    <location>
        <begin position="231"/>
        <end position="251"/>
    </location>
</feature>
<dbReference type="Proteomes" id="UP000184330">
    <property type="component" value="Unassembled WGS sequence"/>
</dbReference>
<keyword evidence="4" id="KW-1185">Reference proteome</keyword>
<feature type="transmembrane region" description="Helical" evidence="2">
    <location>
        <begin position="315"/>
        <end position="342"/>
    </location>
</feature>
<feature type="transmembrane region" description="Helical" evidence="2">
    <location>
        <begin position="64"/>
        <end position="81"/>
    </location>
</feature>
<dbReference type="EMBL" id="FJOG01000005">
    <property type="protein sequence ID" value="CZR54577.1"/>
    <property type="molecule type" value="Genomic_DNA"/>
</dbReference>
<dbReference type="OrthoDB" id="1669814at2759"/>
<feature type="transmembrane region" description="Helical" evidence="2">
    <location>
        <begin position="175"/>
        <end position="202"/>
    </location>
</feature>
<dbReference type="STRING" id="576137.A0A1L7WP80"/>
<sequence>MASDDSDSDSSFNSGSDASETKLKPKILDSTPTKPQLKALLQPTPTTGLTPLHTFIYSLTYRHLVIFSLPILSLLGLYGTWTLGLKNGLFGSIVSLLEDPEARLPGTDELLIRSYTGAGWLDRQLQVLVAFFAPVLDLGFGREGLFLFSLFGLGQFGAAWMVMCLEGTRVGNKGLAVSFVGTVGCIFQNISFTVTTPIWLLVHLLTSPVSKPFSGANANSVLLIQPWDLRILPFSITISYLLPSLLMGLPSPGVISPISHQRWIAIWQAFPMLTVMTHYLLRTAVQSIAQRIWKEDPKIRAPTPLGAEYLNNAKYVYQFILGLCIATHVPVLLIAILPSWLFPSFSPLLSRLGRETISSVYIPYFPSLTHKLSSFAEGVHTFLLWDMYIGATAFVLWAVLLYRNATTEKDIVDPNNSLPKYRELLAGEKGGKKEKGDKATGKLVLKVAGWSLVGGPMAAVAVLLWQRDAVVRQKIKQGI</sequence>